<organism evidence="1 2">
    <name type="scientific">Rotaria magnacalcarata</name>
    <dbReference type="NCBI Taxonomy" id="392030"/>
    <lineage>
        <taxon>Eukaryota</taxon>
        <taxon>Metazoa</taxon>
        <taxon>Spiralia</taxon>
        <taxon>Gnathifera</taxon>
        <taxon>Rotifera</taxon>
        <taxon>Eurotatoria</taxon>
        <taxon>Bdelloidea</taxon>
        <taxon>Philodinida</taxon>
        <taxon>Philodinidae</taxon>
        <taxon>Rotaria</taxon>
    </lineage>
</organism>
<dbReference type="EMBL" id="CAJOBG010000761">
    <property type="protein sequence ID" value="CAF3854852.1"/>
    <property type="molecule type" value="Genomic_DNA"/>
</dbReference>
<reference evidence="1" key="1">
    <citation type="submission" date="2021-02" db="EMBL/GenBank/DDBJ databases">
        <authorList>
            <person name="Nowell W R."/>
        </authorList>
    </citation>
    <scope>NUCLEOTIDE SEQUENCE</scope>
</reference>
<proteinExistence type="predicted"/>
<dbReference type="Proteomes" id="UP000663866">
    <property type="component" value="Unassembled WGS sequence"/>
</dbReference>
<evidence type="ECO:0000313" key="1">
    <source>
        <dbReference type="EMBL" id="CAF3854852.1"/>
    </source>
</evidence>
<name>A0A819EQA4_9BILA</name>
<comment type="caution">
    <text evidence="1">The sequence shown here is derived from an EMBL/GenBank/DDBJ whole genome shotgun (WGS) entry which is preliminary data.</text>
</comment>
<sequence>MMKNLYIHRYRSIRFKIYTFMVITVKDLYITRFRSIPLKFTIKNACIHPSRSIRFEDVSNPTLTCGLDDG</sequence>
<dbReference type="AlphaFoldDB" id="A0A819EQA4"/>
<keyword evidence="2" id="KW-1185">Reference proteome</keyword>
<gene>
    <name evidence="1" type="ORF">OVN521_LOCUS7048</name>
</gene>
<evidence type="ECO:0000313" key="2">
    <source>
        <dbReference type="Proteomes" id="UP000663866"/>
    </source>
</evidence>
<accession>A0A819EQA4</accession>
<protein>
    <submittedName>
        <fullName evidence="1">Uncharacterized protein</fullName>
    </submittedName>
</protein>